<accession>A0AA97I4R0</accession>
<dbReference type="SMART" id="SM00829">
    <property type="entry name" value="PKS_ER"/>
    <property type="match status" value="1"/>
</dbReference>
<dbReference type="EMBL" id="CP118157">
    <property type="protein sequence ID" value="WOF22861.1"/>
    <property type="molecule type" value="Genomic_DNA"/>
</dbReference>
<dbReference type="InterPro" id="IPR013149">
    <property type="entry name" value="ADH-like_C"/>
</dbReference>
<dbReference type="GO" id="GO:0008270">
    <property type="term" value="F:zinc ion binding"/>
    <property type="evidence" value="ECO:0007669"/>
    <property type="project" value="InterPro"/>
</dbReference>
<proteinExistence type="inferred from homology"/>
<keyword evidence="4" id="KW-0560">Oxidoreductase</keyword>
<keyword evidence="3 6" id="KW-0862">Zinc</keyword>
<dbReference type="RefSeq" id="WP_317139333.1">
    <property type="nucleotide sequence ID" value="NZ_CP118157.1"/>
</dbReference>
<evidence type="ECO:0000256" key="2">
    <source>
        <dbReference type="ARBA" id="ARBA00022723"/>
    </source>
</evidence>
<feature type="domain" description="Enoyl reductase (ER)" evidence="7">
    <location>
        <begin position="12"/>
        <end position="361"/>
    </location>
</feature>
<comment type="similarity">
    <text evidence="1 6">Belongs to the zinc-containing alcohol dehydrogenase family.</text>
</comment>
<dbReference type="AlphaFoldDB" id="A0AA97I4R0"/>
<evidence type="ECO:0000313" key="8">
    <source>
        <dbReference type="EMBL" id="WOF22861.1"/>
    </source>
</evidence>
<dbReference type="Gene3D" id="3.90.180.10">
    <property type="entry name" value="Medium-chain alcohol dehydrogenases, catalytic domain"/>
    <property type="match status" value="1"/>
</dbReference>
<name>A0AA97I4R0_9MICO</name>
<dbReference type="PANTHER" id="PTHR43880">
    <property type="entry name" value="ALCOHOL DEHYDROGENASE"/>
    <property type="match status" value="1"/>
</dbReference>
<dbReference type="InterPro" id="IPR020843">
    <property type="entry name" value="ER"/>
</dbReference>
<dbReference type="PROSITE" id="PS00059">
    <property type="entry name" value="ADH_ZINC"/>
    <property type="match status" value="1"/>
</dbReference>
<dbReference type="GO" id="GO:0046294">
    <property type="term" value="P:formaldehyde catabolic process"/>
    <property type="evidence" value="ECO:0007669"/>
    <property type="project" value="TreeGrafter"/>
</dbReference>
<dbReference type="GO" id="GO:0051903">
    <property type="term" value="F:S-(hydroxymethyl)glutathione dehydrogenase [NAD(P)+] activity"/>
    <property type="evidence" value="ECO:0007669"/>
    <property type="project" value="TreeGrafter"/>
</dbReference>
<dbReference type="Pfam" id="PF08240">
    <property type="entry name" value="ADH_N"/>
    <property type="match status" value="1"/>
</dbReference>
<keyword evidence="9" id="KW-1185">Reference proteome</keyword>
<dbReference type="PANTHER" id="PTHR43880:SF12">
    <property type="entry name" value="ALCOHOL DEHYDROGENASE CLASS-3"/>
    <property type="match status" value="1"/>
</dbReference>
<evidence type="ECO:0000256" key="1">
    <source>
        <dbReference type="ARBA" id="ARBA00008072"/>
    </source>
</evidence>
<protein>
    <submittedName>
        <fullName evidence="8">Alcohol dehydrogenase catalytic domain-containing protein</fullName>
    </submittedName>
</protein>
<gene>
    <name evidence="8" type="ORF">N8K70_15930</name>
</gene>
<dbReference type="Pfam" id="PF00107">
    <property type="entry name" value="ADH_zinc_N"/>
    <property type="match status" value="1"/>
</dbReference>
<keyword evidence="2 6" id="KW-0479">Metal-binding</keyword>
<organism evidence="8 9">
    <name type="scientific">Microbacterium betulae</name>
    <dbReference type="NCBI Taxonomy" id="2981139"/>
    <lineage>
        <taxon>Bacteria</taxon>
        <taxon>Bacillati</taxon>
        <taxon>Actinomycetota</taxon>
        <taxon>Actinomycetes</taxon>
        <taxon>Micrococcales</taxon>
        <taxon>Microbacteriaceae</taxon>
        <taxon>Microbacterium</taxon>
    </lineage>
</organism>
<dbReference type="Proteomes" id="UP001305498">
    <property type="component" value="Chromosome"/>
</dbReference>
<dbReference type="InterPro" id="IPR036291">
    <property type="entry name" value="NAD(P)-bd_dom_sf"/>
</dbReference>
<comment type="cofactor">
    <cofactor evidence="6">
        <name>Zn(2+)</name>
        <dbReference type="ChEBI" id="CHEBI:29105"/>
    </cofactor>
</comment>
<dbReference type="SUPFAM" id="SSF51735">
    <property type="entry name" value="NAD(P)-binding Rossmann-fold domains"/>
    <property type="match status" value="1"/>
</dbReference>
<dbReference type="Gene3D" id="3.40.50.720">
    <property type="entry name" value="NAD(P)-binding Rossmann-like Domain"/>
    <property type="match status" value="1"/>
</dbReference>
<sequence length="370" mass="38351">MKTIAAVLEAAGQDWEVAELDLDGPGENELLIEFVASGICHSDESVRNGSISSRMRFPIVGGHEGAGIVRDVGRGVRGIREGDHVVCAFRPSCGRCEYCAAGKSYLCDESANSLTGTLPGGGFRFHRGGVDYGANSMLGTFSRFSVVSDASCIVVDDDIPLETLAVLGCAVPTGWGAAVNAARVAPGDVVVVIGAGGVGLNACQGALHAGAAEIVVVDPVEAKVAAAPLFGATSGFTTTEEALAHVSSLRQGGADHVILSAGVPGLAEAGQAMLRKGGVLTIAALGSPSRFRLDLPLAPFVMQNQTIRGSTIGTSNVRSDIHRLIELYRSGRLKLDELVTRTYRIDEIDAGFDDMLAGRNLRGLILHGDG</sequence>
<evidence type="ECO:0000313" key="9">
    <source>
        <dbReference type="Proteomes" id="UP001305498"/>
    </source>
</evidence>
<evidence type="ECO:0000256" key="4">
    <source>
        <dbReference type="ARBA" id="ARBA00023002"/>
    </source>
</evidence>
<dbReference type="InterPro" id="IPR013154">
    <property type="entry name" value="ADH-like_N"/>
</dbReference>
<dbReference type="SUPFAM" id="SSF50129">
    <property type="entry name" value="GroES-like"/>
    <property type="match status" value="2"/>
</dbReference>
<keyword evidence="5" id="KW-0520">NAD</keyword>
<reference evidence="8 9" key="1">
    <citation type="submission" date="2023-02" db="EMBL/GenBank/DDBJ databases">
        <title>Microbacterium betulae sp. nov., isolated from birch wood.</title>
        <authorList>
            <person name="Pasciak M."/>
            <person name="Pawlik K.J."/>
            <person name="Martynowski D."/>
            <person name="Laczmanski L."/>
            <person name="Ciekot J."/>
            <person name="Szponar B."/>
            <person name="Wojcik-Fatla A."/>
            <person name="Mackiewicz B."/>
            <person name="Farian E."/>
            <person name="Cholewa G."/>
            <person name="Cholewa A."/>
            <person name="Dutkiewicz J."/>
        </authorList>
    </citation>
    <scope>NUCLEOTIDE SEQUENCE [LARGE SCALE GENOMIC DNA]</scope>
    <source>
        <strain evidence="8 9">AB</strain>
    </source>
</reference>
<evidence type="ECO:0000256" key="5">
    <source>
        <dbReference type="ARBA" id="ARBA00023027"/>
    </source>
</evidence>
<dbReference type="InterPro" id="IPR011032">
    <property type="entry name" value="GroES-like_sf"/>
</dbReference>
<evidence type="ECO:0000259" key="7">
    <source>
        <dbReference type="SMART" id="SM00829"/>
    </source>
</evidence>
<dbReference type="GO" id="GO:0005829">
    <property type="term" value="C:cytosol"/>
    <property type="evidence" value="ECO:0007669"/>
    <property type="project" value="TreeGrafter"/>
</dbReference>
<dbReference type="InterPro" id="IPR002328">
    <property type="entry name" value="ADH_Zn_CS"/>
</dbReference>
<dbReference type="KEGG" id="mbet:N8K70_15930"/>
<evidence type="ECO:0000256" key="3">
    <source>
        <dbReference type="ARBA" id="ARBA00022833"/>
    </source>
</evidence>
<evidence type="ECO:0000256" key="6">
    <source>
        <dbReference type="RuleBase" id="RU361277"/>
    </source>
</evidence>